<evidence type="ECO:0000256" key="3">
    <source>
        <dbReference type="ARBA" id="ARBA00023163"/>
    </source>
</evidence>
<keyword evidence="2" id="KW-0238">DNA-binding</keyword>
<evidence type="ECO:0000256" key="5">
    <source>
        <dbReference type="SAM" id="MobiDB-lite"/>
    </source>
</evidence>
<evidence type="ECO:0000256" key="1">
    <source>
        <dbReference type="ARBA" id="ARBA00023015"/>
    </source>
</evidence>
<keyword evidence="3" id="KW-0804">Transcription</keyword>
<dbReference type="InterPro" id="IPR003441">
    <property type="entry name" value="NAC-dom"/>
</dbReference>
<dbReference type="PANTHER" id="PTHR31744">
    <property type="entry name" value="PROTEIN CUP-SHAPED COTYLEDON 2-RELATED"/>
    <property type="match status" value="1"/>
</dbReference>
<comment type="caution">
    <text evidence="7">The sequence shown here is derived from an EMBL/GenBank/DDBJ whole genome shotgun (WGS) entry which is preliminary data.</text>
</comment>
<evidence type="ECO:0000313" key="8">
    <source>
        <dbReference type="Proteomes" id="UP000827721"/>
    </source>
</evidence>
<dbReference type="Pfam" id="PF02365">
    <property type="entry name" value="NAM"/>
    <property type="match status" value="1"/>
</dbReference>
<dbReference type="PROSITE" id="PS51005">
    <property type="entry name" value="NAC"/>
    <property type="match status" value="1"/>
</dbReference>
<dbReference type="Proteomes" id="UP000827721">
    <property type="component" value="Unassembled WGS sequence"/>
</dbReference>
<evidence type="ECO:0000259" key="6">
    <source>
        <dbReference type="PROSITE" id="PS51005"/>
    </source>
</evidence>
<evidence type="ECO:0000256" key="4">
    <source>
        <dbReference type="ARBA" id="ARBA00023242"/>
    </source>
</evidence>
<sequence>MVSREGRGFRPTDEELVSCFLKEKKHDPAFTDPDIKEVDIYQYHPCELPGLSLIHSDEKVWYFFCTLDKKYPKSDRARRTAKGGSWKKTGTDRKVRARDSNNPIGIKKTLVFYKGSNTKKENKTNWIMQEYHDEYPCNKDPVFKGKLVVCRIERKPNKKQPGDNLAYDSPNGFAEDILLEVEPQLLQNRHLPSSSNNDVANTNLMELESQLLPNQQISSNGEDQVAKYIFPEVKKSIL</sequence>
<feature type="compositionally biased region" description="Basic and acidic residues" evidence="5">
    <location>
        <begin position="89"/>
        <end position="99"/>
    </location>
</feature>
<accession>A0ABQ8HWV0</accession>
<feature type="region of interest" description="Disordered" evidence="5">
    <location>
        <begin position="76"/>
        <end position="99"/>
    </location>
</feature>
<name>A0ABQ8HWV0_9ROSI</name>
<dbReference type="InterPro" id="IPR036093">
    <property type="entry name" value="NAC_dom_sf"/>
</dbReference>
<dbReference type="Gene3D" id="2.170.150.80">
    <property type="entry name" value="NAC domain"/>
    <property type="match status" value="1"/>
</dbReference>
<dbReference type="SUPFAM" id="SSF101941">
    <property type="entry name" value="NAC domain"/>
    <property type="match status" value="1"/>
</dbReference>
<evidence type="ECO:0000313" key="7">
    <source>
        <dbReference type="EMBL" id="KAH7568786.1"/>
    </source>
</evidence>
<dbReference type="EMBL" id="JAFEMO010000006">
    <property type="protein sequence ID" value="KAH7568786.1"/>
    <property type="molecule type" value="Genomic_DNA"/>
</dbReference>
<reference evidence="7 8" key="1">
    <citation type="submission" date="2021-02" db="EMBL/GenBank/DDBJ databases">
        <title>Plant Genome Project.</title>
        <authorList>
            <person name="Zhang R.-G."/>
        </authorList>
    </citation>
    <scope>NUCLEOTIDE SEQUENCE [LARGE SCALE GENOMIC DNA]</scope>
    <source>
        <tissue evidence="7">Leaves</tissue>
    </source>
</reference>
<keyword evidence="4" id="KW-0539">Nucleus</keyword>
<keyword evidence="1" id="KW-0805">Transcription regulation</keyword>
<gene>
    <name evidence="7" type="ORF">JRO89_XS06G0050900</name>
</gene>
<proteinExistence type="predicted"/>
<evidence type="ECO:0000256" key="2">
    <source>
        <dbReference type="ARBA" id="ARBA00023125"/>
    </source>
</evidence>
<protein>
    <recommendedName>
        <fullName evidence="6">NAC domain-containing protein</fullName>
    </recommendedName>
</protein>
<keyword evidence="8" id="KW-1185">Reference proteome</keyword>
<feature type="domain" description="NAC" evidence="6">
    <location>
        <begin position="3"/>
        <end position="155"/>
    </location>
</feature>
<organism evidence="7 8">
    <name type="scientific">Xanthoceras sorbifolium</name>
    <dbReference type="NCBI Taxonomy" id="99658"/>
    <lineage>
        <taxon>Eukaryota</taxon>
        <taxon>Viridiplantae</taxon>
        <taxon>Streptophyta</taxon>
        <taxon>Embryophyta</taxon>
        <taxon>Tracheophyta</taxon>
        <taxon>Spermatophyta</taxon>
        <taxon>Magnoliopsida</taxon>
        <taxon>eudicotyledons</taxon>
        <taxon>Gunneridae</taxon>
        <taxon>Pentapetalae</taxon>
        <taxon>rosids</taxon>
        <taxon>malvids</taxon>
        <taxon>Sapindales</taxon>
        <taxon>Sapindaceae</taxon>
        <taxon>Xanthoceroideae</taxon>
        <taxon>Xanthoceras</taxon>
    </lineage>
</organism>